<dbReference type="InterPro" id="IPR013762">
    <property type="entry name" value="Integrase-like_cat_sf"/>
</dbReference>
<organism evidence="7 8">
    <name type="scientific">Chelativorans intermedius</name>
    <dbReference type="NCBI Taxonomy" id="515947"/>
    <lineage>
        <taxon>Bacteria</taxon>
        <taxon>Pseudomonadati</taxon>
        <taxon>Pseudomonadota</taxon>
        <taxon>Alphaproteobacteria</taxon>
        <taxon>Hyphomicrobiales</taxon>
        <taxon>Phyllobacteriaceae</taxon>
        <taxon>Chelativorans</taxon>
    </lineage>
</organism>
<dbReference type="PANTHER" id="PTHR30349">
    <property type="entry name" value="PHAGE INTEGRASE-RELATED"/>
    <property type="match status" value="1"/>
</dbReference>
<protein>
    <submittedName>
        <fullName evidence="7">Site-specific integrase</fullName>
    </submittedName>
</protein>
<dbReference type="Gene3D" id="1.10.150.130">
    <property type="match status" value="1"/>
</dbReference>
<feature type="domain" description="Core-binding (CB)" evidence="6">
    <location>
        <begin position="62"/>
        <end position="151"/>
    </location>
</feature>
<evidence type="ECO:0000256" key="1">
    <source>
        <dbReference type="ARBA" id="ARBA00022908"/>
    </source>
</evidence>
<dbReference type="Proteomes" id="UP001589755">
    <property type="component" value="Unassembled WGS sequence"/>
</dbReference>
<dbReference type="InterPro" id="IPR004107">
    <property type="entry name" value="Integrase_SAM-like_N"/>
</dbReference>
<feature type="domain" description="Tyr recombinase" evidence="5">
    <location>
        <begin position="172"/>
        <end position="368"/>
    </location>
</feature>
<proteinExistence type="predicted"/>
<dbReference type="Gene3D" id="1.10.443.10">
    <property type="entry name" value="Intergrase catalytic core"/>
    <property type="match status" value="1"/>
</dbReference>
<accession>A0ABV6D7M1</accession>
<evidence type="ECO:0000313" key="7">
    <source>
        <dbReference type="EMBL" id="MFC0208606.1"/>
    </source>
</evidence>
<evidence type="ECO:0000259" key="6">
    <source>
        <dbReference type="PROSITE" id="PS51900"/>
    </source>
</evidence>
<dbReference type="InterPro" id="IPR010998">
    <property type="entry name" value="Integrase_recombinase_N"/>
</dbReference>
<evidence type="ECO:0000313" key="8">
    <source>
        <dbReference type="Proteomes" id="UP001589755"/>
    </source>
</evidence>
<gene>
    <name evidence="7" type="ORF">ACFFJ2_09360</name>
</gene>
<evidence type="ECO:0000256" key="2">
    <source>
        <dbReference type="ARBA" id="ARBA00023125"/>
    </source>
</evidence>
<dbReference type="SUPFAM" id="SSF56349">
    <property type="entry name" value="DNA breaking-rejoining enzymes"/>
    <property type="match status" value="1"/>
</dbReference>
<reference evidence="7 8" key="1">
    <citation type="submission" date="2024-09" db="EMBL/GenBank/DDBJ databases">
        <authorList>
            <person name="Sun Q."/>
            <person name="Mori K."/>
        </authorList>
    </citation>
    <scope>NUCLEOTIDE SEQUENCE [LARGE SCALE GENOMIC DNA]</scope>
    <source>
        <strain evidence="7 8">CCM 8543</strain>
    </source>
</reference>
<sequence length="387" mass="43282">MKGHIRERSPGRWAIVLDIYDETGKRRRKWHSFAGTKRQAQEECARLIAEMRGGTYVEPSKVTIAKHLETWLDHMKSQVTPRTHERYSEIARKNIVPLIGSVPLTKLRPVQISDAYAKALASGRRDGKGGLAPSTIIYMHRIIKQALAQAVKWGMLVRNPADAVKPPKAERAGLKTLDMPQTAALIEGLRGSRMLIPAMLAVLCGLRRGEIVALRWRHVDLEAGVLSIVESAEQTREGVRYKAPKSGKGRTVALSATVREELRQHRLRQAEELLSFGIRQDEATFVYAQEDGSPLQPRTLTHAWAKAIAKTDLPRIRFHDLRHAHATHLLQSGVHPKVASERLGHSRVGVTLDIYSHVLPGMQEDAASRVDEALQLALRKRPAEGIR</sequence>
<keyword evidence="8" id="KW-1185">Reference proteome</keyword>
<comment type="caution">
    <text evidence="7">The sequence shown here is derived from an EMBL/GenBank/DDBJ whole genome shotgun (WGS) entry which is preliminary data.</text>
</comment>
<evidence type="ECO:0000259" key="5">
    <source>
        <dbReference type="PROSITE" id="PS51898"/>
    </source>
</evidence>
<keyword evidence="3" id="KW-0233">DNA recombination</keyword>
<dbReference type="EMBL" id="JBHLXD010000012">
    <property type="protein sequence ID" value="MFC0208606.1"/>
    <property type="molecule type" value="Genomic_DNA"/>
</dbReference>
<dbReference type="RefSeq" id="WP_261521195.1">
    <property type="nucleotide sequence ID" value="NZ_JAODNW010000017.1"/>
</dbReference>
<name>A0ABV6D7M1_9HYPH</name>
<dbReference type="Pfam" id="PF00589">
    <property type="entry name" value="Phage_integrase"/>
    <property type="match status" value="1"/>
</dbReference>
<evidence type="ECO:0000256" key="3">
    <source>
        <dbReference type="ARBA" id="ARBA00023172"/>
    </source>
</evidence>
<dbReference type="PROSITE" id="PS51900">
    <property type="entry name" value="CB"/>
    <property type="match status" value="1"/>
</dbReference>
<dbReference type="InterPro" id="IPR050090">
    <property type="entry name" value="Tyrosine_recombinase_XerCD"/>
</dbReference>
<keyword evidence="1" id="KW-0229">DNA integration</keyword>
<dbReference type="CDD" id="cd01189">
    <property type="entry name" value="INT_ICEBs1_C_like"/>
    <property type="match status" value="1"/>
</dbReference>
<dbReference type="PROSITE" id="PS51898">
    <property type="entry name" value="TYR_RECOMBINASE"/>
    <property type="match status" value="1"/>
</dbReference>
<dbReference type="InterPro" id="IPR002104">
    <property type="entry name" value="Integrase_catalytic"/>
</dbReference>
<dbReference type="InterPro" id="IPR011010">
    <property type="entry name" value="DNA_brk_join_enz"/>
</dbReference>
<evidence type="ECO:0000256" key="4">
    <source>
        <dbReference type="PROSITE-ProRule" id="PRU01248"/>
    </source>
</evidence>
<dbReference type="PANTHER" id="PTHR30349:SF91">
    <property type="entry name" value="INTA PROTEIN"/>
    <property type="match status" value="1"/>
</dbReference>
<dbReference type="Pfam" id="PF14659">
    <property type="entry name" value="Phage_int_SAM_3"/>
    <property type="match status" value="1"/>
</dbReference>
<dbReference type="InterPro" id="IPR044068">
    <property type="entry name" value="CB"/>
</dbReference>
<keyword evidence="2 4" id="KW-0238">DNA-binding</keyword>